<evidence type="ECO:0000256" key="7">
    <source>
        <dbReference type="HAMAP-Rule" id="MF_00152"/>
    </source>
</evidence>
<comment type="cofactor">
    <cofactor evidence="7">
        <name>Zn(2+)</name>
        <dbReference type="ChEBI" id="CHEBI:29105"/>
    </cofactor>
    <text evidence="7">Binds 3 Zn(2+) ions.</text>
</comment>
<organism evidence="9 10">
    <name type="scientific">Candidatus Blautia pullicola</name>
    <dbReference type="NCBI Taxonomy" id="2838498"/>
    <lineage>
        <taxon>Bacteria</taxon>
        <taxon>Bacillati</taxon>
        <taxon>Bacillota</taxon>
        <taxon>Clostridia</taxon>
        <taxon>Lachnospirales</taxon>
        <taxon>Lachnospiraceae</taxon>
        <taxon>Blautia</taxon>
    </lineage>
</organism>
<dbReference type="SMART" id="SM00518">
    <property type="entry name" value="AP2Ec"/>
    <property type="match status" value="1"/>
</dbReference>
<dbReference type="HAMAP" id="MF_00152">
    <property type="entry name" value="Nfo"/>
    <property type="match status" value="1"/>
</dbReference>
<gene>
    <name evidence="7" type="primary">nfo</name>
    <name evidence="9" type="ORF">H9809_10970</name>
</gene>
<reference evidence="9" key="2">
    <citation type="submission" date="2021-04" db="EMBL/GenBank/DDBJ databases">
        <authorList>
            <person name="Gilroy R."/>
        </authorList>
    </citation>
    <scope>NUCLEOTIDE SEQUENCE</scope>
    <source>
        <strain evidence="9">1068</strain>
    </source>
</reference>
<keyword evidence="3 7" id="KW-0227">DNA damage</keyword>
<dbReference type="EMBL" id="DXBG01000258">
    <property type="protein sequence ID" value="HIZ66399.1"/>
    <property type="molecule type" value="Genomic_DNA"/>
</dbReference>
<reference evidence="9" key="1">
    <citation type="journal article" date="2021" name="PeerJ">
        <title>Extensive microbial diversity within the chicken gut microbiome revealed by metagenomics and culture.</title>
        <authorList>
            <person name="Gilroy R."/>
            <person name="Ravi A."/>
            <person name="Getino M."/>
            <person name="Pursley I."/>
            <person name="Horton D.L."/>
            <person name="Alikhan N.F."/>
            <person name="Baker D."/>
            <person name="Gharbi K."/>
            <person name="Hall N."/>
            <person name="Watson M."/>
            <person name="Adriaenssens E.M."/>
            <person name="Foster-Nyarko E."/>
            <person name="Jarju S."/>
            <person name="Secka A."/>
            <person name="Antonio M."/>
            <person name="Oren A."/>
            <person name="Chaudhuri R.R."/>
            <person name="La Ragione R."/>
            <person name="Hildebrand F."/>
            <person name="Pallen M.J."/>
        </authorList>
    </citation>
    <scope>NUCLEOTIDE SEQUENCE</scope>
    <source>
        <strain evidence="9">1068</strain>
    </source>
</reference>
<accession>A0A9D2JUH2</accession>
<feature type="binding site" evidence="7">
    <location>
        <position position="107"/>
    </location>
    <ligand>
        <name>Zn(2+)</name>
        <dbReference type="ChEBI" id="CHEBI:29105"/>
        <label>1</label>
    </ligand>
</feature>
<feature type="binding site" evidence="7">
    <location>
        <position position="256"/>
    </location>
    <ligand>
        <name>Zn(2+)</name>
        <dbReference type="ChEBI" id="CHEBI:29105"/>
        <label>2</label>
    </ligand>
</feature>
<dbReference type="InterPro" id="IPR018246">
    <property type="entry name" value="AP_endonuc_F2_Zn_BS"/>
</dbReference>
<evidence type="ECO:0000256" key="4">
    <source>
        <dbReference type="ARBA" id="ARBA00022801"/>
    </source>
</evidence>
<evidence type="ECO:0000256" key="1">
    <source>
        <dbReference type="ARBA" id="ARBA00005340"/>
    </source>
</evidence>
<comment type="catalytic activity">
    <reaction evidence="7">
        <text>Endonucleolytic cleavage to 5'-phosphooligonucleotide end-products.</text>
        <dbReference type="EC" id="3.1.21.2"/>
    </reaction>
</comment>
<evidence type="ECO:0000313" key="10">
    <source>
        <dbReference type="Proteomes" id="UP000824056"/>
    </source>
</evidence>
<dbReference type="InterPro" id="IPR001719">
    <property type="entry name" value="AP_endonuc_2"/>
</dbReference>
<comment type="similarity">
    <text evidence="1 7">Belongs to the AP endonuclease 2 family.</text>
</comment>
<dbReference type="GO" id="GO:0008081">
    <property type="term" value="F:phosphoric diester hydrolase activity"/>
    <property type="evidence" value="ECO:0007669"/>
    <property type="project" value="TreeGrafter"/>
</dbReference>
<feature type="binding site" evidence="7">
    <location>
        <position position="142"/>
    </location>
    <ligand>
        <name>Zn(2+)</name>
        <dbReference type="ChEBI" id="CHEBI:29105"/>
        <label>1</label>
    </ligand>
</feature>
<dbReference type="AlphaFoldDB" id="A0A9D2JUH2"/>
<comment type="function">
    <text evidence="7">Endonuclease IV plays a role in DNA repair. It cleaves phosphodiester bonds at apurinic or apyrimidinic (AP) sites, generating a 3'-hydroxyl group and a 5'-terminal sugar phosphate.</text>
</comment>
<protein>
    <recommendedName>
        <fullName evidence="7">Probable endonuclease 4</fullName>
        <ecNumber evidence="7">3.1.21.2</ecNumber>
    </recommendedName>
    <alternativeName>
        <fullName evidence="7">Endodeoxyribonuclease IV</fullName>
    </alternativeName>
    <alternativeName>
        <fullName evidence="7">Endonuclease IV</fullName>
    </alternativeName>
</protein>
<dbReference type="Gene3D" id="3.20.20.150">
    <property type="entry name" value="Divalent-metal-dependent TIM barrel enzymes"/>
    <property type="match status" value="1"/>
</dbReference>
<dbReference type="EC" id="3.1.21.2" evidence="7"/>
<keyword evidence="7" id="KW-0255">Endonuclease</keyword>
<dbReference type="GO" id="GO:0003906">
    <property type="term" value="F:DNA-(apurinic or apyrimidinic site) endonuclease activity"/>
    <property type="evidence" value="ECO:0007669"/>
    <property type="project" value="TreeGrafter"/>
</dbReference>
<feature type="domain" description="Xylose isomerase-like TIM barrel" evidence="8">
    <location>
        <begin position="19"/>
        <end position="273"/>
    </location>
</feature>
<dbReference type="CDD" id="cd00019">
    <property type="entry name" value="AP2Ec"/>
    <property type="match status" value="1"/>
</dbReference>
<dbReference type="PROSITE" id="PS51432">
    <property type="entry name" value="AP_NUCLEASE_F2_4"/>
    <property type="match status" value="1"/>
</dbReference>
<evidence type="ECO:0000256" key="5">
    <source>
        <dbReference type="ARBA" id="ARBA00022833"/>
    </source>
</evidence>
<evidence type="ECO:0000256" key="3">
    <source>
        <dbReference type="ARBA" id="ARBA00022763"/>
    </source>
</evidence>
<feature type="binding site" evidence="7">
    <location>
        <position position="142"/>
    </location>
    <ligand>
        <name>Zn(2+)</name>
        <dbReference type="ChEBI" id="CHEBI:29105"/>
        <label>2</label>
    </ligand>
</feature>
<keyword evidence="4 7" id="KW-0378">Hydrolase</keyword>
<evidence type="ECO:0000313" key="9">
    <source>
        <dbReference type="EMBL" id="HIZ66399.1"/>
    </source>
</evidence>
<dbReference type="PANTHER" id="PTHR21445:SF0">
    <property type="entry name" value="APURINIC-APYRIMIDINIC ENDONUCLEASE"/>
    <property type="match status" value="1"/>
</dbReference>
<feature type="binding site" evidence="7">
    <location>
        <position position="176"/>
    </location>
    <ligand>
        <name>Zn(2+)</name>
        <dbReference type="ChEBI" id="CHEBI:29105"/>
        <label>2</label>
    </ligand>
</feature>
<dbReference type="GO" id="GO:0008270">
    <property type="term" value="F:zinc ion binding"/>
    <property type="evidence" value="ECO:0007669"/>
    <property type="project" value="UniProtKB-UniRule"/>
</dbReference>
<keyword evidence="7" id="KW-0540">Nuclease</keyword>
<feature type="binding site" evidence="7">
    <location>
        <position position="67"/>
    </location>
    <ligand>
        <name>Zn(2+)</name>
        <dbReference type="ChEBI" id="CHEBI:29105"/>
        <label>1</label>
    </ligand>
</feature>
<dbReference type="Proteomes" id="UP000824056">
    <property type="component" value="Unassembled WGS sequence"/>
</dbReference>
<dbReference type="InterPro" id="IPR013022">
    <property type="entry name" value="Xyl_isomerase-like_TIM-brl"/>
</dbReference>
<dbReference type="SUPFAM" id="SSF51658">
    <property type="entry name" value="Xylose isomerase-like"/>
    <property type="match status" value="1"/>
</dbReference>
<evidence type="ECO:0000256" key="2">
    <source>
        <dbReference type="ARBA" id="ARBA00022723"/>
    </source>
</evidence>
<dbReference type="GO" id="GO:0008833">
    <property type="term" value="F:deoxyribonuclease IV (phage-T4-induced) activity"/>
    <property type="evidence" value="ECO:0007669"/>
    <property type="project" value="UniProtKB-UniRule"/>
</dbReference>
<feature type="binding site" evidence="7">
    <location>
        <position position="179"/>
    </location>
    <ligand>
        <name>Zn(2+)</name>
        <dbReference type="ChEBI" id="CHEBI:29105"/>
        <label>3</label>
    </ligand>
</feature>
<keyword evidence="2 7" id="KW-0479">Metal-binding</keyword>
<dbReference type="InterPro" id="IPR036237">
    <property type="entry name" value="Xyl_isomerase-like_sf"/>
</dbReference>
<dbReference type="Pfam" id="PF01261">
    <property type="entry name" value="AP_endonuc_2"/>
    <property type="match status" value="1"/>
</dbReference>
<dbReference type="GO" id="GO:0003677">
    <property type="term" value="F:DNA binding"/>
    <property type="evidence" value="ECO:0007669"/>
    <property type="project" value="InterPro"/>
</dbReference>
<feature type="binding site" evidence="7">
    <location>
        <position position="226"/>
    </location>
    <ligand>
        <name>Zn(2+)</name>
        <dbReference type="ChEBI" id="CHEBI:29105"/>
        <label>3</label>
    </ligand>
</feature>
<dbReference type="PROSITE" id="PS00731">
    <property type="entry name" value="AP_NUCLEASE_F2_3"/>
    <property type="match status" value="1"/>
</dbReference>
<keyword evidence="5 7" id="KW-0862">Zinc</keyword>
<comment type="caution">
    <text evidence="9">The sequence shown here is derived from an EMBL/GenBank/DDBJ whole genome shotgun (WGS) entry which is preliminary data.</text>
</comment>
<feature type="binding site" evidence="7">
    <location>
        <position position="211"/>
    </location>
    <ligand>
        <name>Zn(2+)</name>
        <dbReference type="ChEBI" id="CHEBI:29105"/>
        <label>2</label>
    </ligand>
</feature>
<evidence type="ECO:0000256" key="6">
    <source>
        <dbReference type="ARBA" id="ARBA00023204"/>
    </source>
</evidence>
<sequence length="276" mass="31148">MLTIGCHLSSAKGYEAMAKEAEKIKANTFQFFTRNPRGGKAKEINPQDVENFHQRAKEMGIQKILAHAPYTLNACSKEERVREFAFQTMKDDLERMEYTPGNCYNFHPGSHVGQGTEKGISYIAKMLDEILTPEQSTTVLLETMAGKGSEVGGSFRELREILDRIQLQDKMGVCLDTCHVYDSGYDIVGDLDGVLTEFDKVIGLSRLKAVHLNDSMFGFQSHKDRHAKIGEGKIGSQALIRVINHPALKHLPFYLETPNDLEGYAREIRFLREAYQ</sequence>
<keyword evidence="6 7" id="KW-0234">DNA repair</keyword>
<feature type="binding site" evidence="7">
    <location>
        <position position="224"/>
    </location>
    <ligand>
        <name>Zn(2+)</name>
        <dbReference type="ChEBI" id="CHEBI:29105"/>
        <label>3</label>
    </ligand>
</feature>
<name>A0A9D2JUH2_9FIRM</name>
<dbReference type="PANTHER" id="PTHR21445">
    <property type="entry name" value="ENDONUCLEASE IV ENDODEOXYRIBONUCLEASE IV"/>
    <property type="match status" value="1"/>
</dbReference>
<dbReference type="NCBIfam" id="TIGR00587">
    <property type="entry name" value="nfo"/>
    <property type="match status" value="1"/>
</dbReference>
<dbReference type="PROSITE" id="PS00730">
    <property type="entry name" value="AP_NUCLEASE_F2_2"/>
    <property type="match status" value="1"/>
</dbReference>
<dbReference type="FunFam" id="3.20.20.150:FF:000001">
    <property type="entry name" value="Probable endonuclease 4"/>
    <property type="match status" value="1"/>
</dbReference>
<evidence type="ECO:0000259" key="8">
    <source>
        <dbReference type="Pfam" id="PF01261"/>
    </source>
</evidence>
<dbReference type="GO" id="GO:0006284">
    <property type="term" value="P:base-excision repair"/>
    <property type="evidence" value="ECO:0007669"/>
    <property type="project" value="TreeGrafter"/>
</dbReference>
<proteinExistence type="inferred from homology"/>